<dbReference type="AlphaFoldDB" id="A0A7S2UD46"/>
<evidence type="ECO:0000256" key="1">
    <source>
        <dbReference type="SAM" id="MobiDB-lite"/>
    </source>
</evidence>
<dbReference type="InterPro" id="IPR046341">
    <property type="entry name" value="SET_dom_sf"/>
</dbReference>
<organism evidence="3">
    <name type="scientific">Attheya septentrionalis</name>
    <dbReference type="NCBI Taxonomy" id="420275"/>
    <lineage>
        <taxon>Eukaryota</taxon>
        <taxon>Sar</taxon>
        <taxon>Stramenopiles</taxon>
        <taxon>Ochrophyta</taxon>
        <taxon>Bacillariophyta</taxon>
        <taxon>Coscinodiscophyceae</taxon>
        <taxon>Chaetocerotophycidae</taxon>
        <taxon>Chaetocerotales</taxon>
        <taxon>Attheyaceae</taxon>
        <taxon>Attheya</taxon>
    </lineage>
</organism>
<sequence length="195" mass="21820">MESQSTENDHQTLVKQQVSASVSGEAGEASKNEKHKTQIIDDNASVDSEWFRIGCEDEAKGRGLFAICDIPPFTLIHIAPCLLVTQKEYSSHMKHTILEHYLFNCADGDRLLALGYGSIFNHHSKRPNVDYRLDKANLLIRYSVGHSGAKAGEELCIYYGNNLWFEQDDQSVSSSSSDSNEHEDGLAGFLHRMEL</sequence>
<feature type="region of interest" description="Disordered" evidence="1">
    <location>
        <begin position="1"/>
        <end position="38"/>
    </location>
</feature>
<evidence type="ECO:0000259" key="2">
    <source>
        <dbReference type="PROSITE" id="PS50280"/>
    </source>
</evidence>
<feature type="compositionally biased region" description="Low complexity" evidence="1">
    <location>
        <begin position="18"/>
        <end position="27"/>
    </location>
</feature>
<proteinExistence type="predicted"/>
<dbReference type="EMBL" id="HBHQ01008614">
    <property type="protein sequence ID" value="CAD9813950.1"/>
    <property type="molecule type" value="Transcribed_RNA"/>
</dbReference>
<dbReference type="SUPFAM" id="SSF82199">
    <property type="entry name" value="SET domain"/>
    <property type="match status" value="1"/>
</dbReference>
<protein>
    <recommendedName>
        <fullName evidence="2">SET domain-containing protein</fullName>
    </recommendedName>
</protein>
<dbReference type="Pfam" id="PF00856">
    <property type="entry name" value="SET"/>
    <property type="match status" value="1"/>
</dbReference>
<feature type="compositionally biased region" description="Basic and acidic residues" evidence="1">
    <location>
        <begin position="28"/>
        <end position="38"/>
    </location>
</feature>
<name>A0A7S2UD46_9STRA</name>
<reference evidence="3" key="1">
    <citation type="submission" date="2021-01" db="EMBL/GenBank/DDBJ databases">
        <authorList>
            <person name="Corre E."/>
            <person name="Pelletier E."/>
            <person name="Niang G."/>
            <person name="Scheremetjew M."/>
            <person name="Finn R."/>
            <person name="Kale V."/>
            <person name="Holt S."/>
            <person name="Cochrane G."/>
            <person name="Meng A."/>
            <person name="Brown T."/>
            <person name="Cohen L."/>
        </authorList>
    </citation>
    <scope>NUCLEOTIDE SEQUENCE</scope>
    <source>
        <strain evidence="3">CCMP2084</strain>
    </source>
</reference>
<feature type="domain" description="SET" evidence="2">
    <location>
        <begin position="49"/>
        <end position="160"/>
    </location>
</feature>
<dbReference type="PROSITE" id="PS50280">
    <property type="entry name" value="SET"/>
    <property type="match status" value="1"/>
</dbReference>
<gene>
    <name evidence="3" type="ORF">ASEP1449_LOCUS5775</name>
</gene>
<accession>A0A7S2UD46</accession>
<dbReference type="Gene3D" id="2.170.270.10">
    <property type="entry name" value="SET domain"/>
    <property type="match status" value="1"/>
</dbReference>
<dbReference type="InterPro" id="IPR001214">
    <property type="entry name" value="SET_dom"/>
</dbReference>
<evidence type="ECO:0000313" key="3">
    <source>
        <dbReference type="EMBL" id="CAD9813950.1"/>
    </source>
</evidence>